<comment type="similarity">
    <text evidence="2">Belongs to the UPF0073 (Hly-III) family.</text>
</comment>
<dbReference type="InterPro" id="IPR004254">
    <property type="entry name" value="AdipoR/HlyIII-related"/>
</dbReference>
<dbReference type="PATRIC" id="fig|1137281.3.peg.2669"/>
<evidence type="ECO:0000256" key="7">
    <source>
        <dbReference type="PIRSR" id="PIRSR604254-1"/>
    </source>
</evidence>
<keyword evidence="7" id="KW-0479">Metal-binding</keyword>
<feature type="binding site" evidence="7">
    <location>
        <position position="185"/>
    </location>
    <ligand>
        <name>Zn(2+)</name>
        <dbReference type="ChEBI" id="CHEBI:29105"/>
    </ligand>
</feature>
<feature type="binding site" evidence="7">
    <location>
        <position position="63"/>
    </location>
    <ligand>
        <name>Zn(2+)</name>
        <dbReference type="ChEBI" id="CHEBI:29105"/>
    </ligand>
</feature>
<dbReference type="OrthoDB" id="9813689at2"/>
<dbReference type="AlphaFoldDB" id="M7MCL5"/>
<dbReference type="GO" id="GO:0046872">
    <property type="term" value="F:metal ion binding"/>
    <property type="evidence" value="ECO:0007669"/>
    <property type="project" value="UniProtKB-KW"/>
</dbReference>
<dbReference type="GO" id="GO:0005886">
    <property type="term" value="C:plasma membrane"/>
    <property type="evidence" value="ECO:0007669"/>
    <property type="project" value="UniProtKB-SubCell"/>
</dbReference>
<feature type="binding site" evidence="7">
    <location>
        <position position="189"/>
    </location>
    <ligand>
        <name>Zn(2+)</name>
        <dbReference type="ChEBI" id="CHEBI:29105"/>
    </ligand>
</feature>
<reference evidence="8 9" key="1">
    <citation type="submission" date="2012-12" db="EMBL/GenBank/DDBJ databases">
        <title>Genome assembly of Formosa sp. AK20.</title>
        <authorList>
            <person name="Kumar R."/>
            <person name="Khatri I."/>
            <person name="Vaidya B."/>
            <person name="Subramanian S."/>
            <person name="Pinnaka A."/>
        </authorList>
    </citation>
    <scope>NUCLEOTIDE SEQUENCE [LARGE SCALE GENOMIC DNA]</scope>
    <source>
        <strain evidence="8 9">AK20</strain>
    </source>
</reference>
<dbReference type="NCBIfam" id="TIGR01065">
    <property type="entry name" value="hlyIII"/>
    <property type="match status" value="1"/>
</dbReference>
<proteinExistence type="inferred from homology"/>
<evidence type="ECO:0000256" key="3">
    <source>
        <dbReference type="ARBA" id="ARBA00022475"/>
    </source>
</evidence>
<dbReference type="InterPro" id="IPR005744">
    <property type="entry name" value="Hy-lIII"/>
</dbReference>
<dbReference type="GO" id="GO:0140911">
    <property type="term" value="F:pore-forming activity"/>
    <property type="evidence" value="ECO:0007669"/>
    <property type="project" value="InterPro"/>
</dbReference>
<protein>
    <submittedName>
        <fullName evidence="8">Putative membrane protein hemolysin III</fullName>
    </submittedName>
</protein>
<dbReference type="STRING" id="1137281.D778_01312"/>
<evidence type="ECO:0000256" key="2">
    <source>
        <dbReference type="ARBA" id="ARBA00008488"/>
    </source>
</evidence>
<dbReference type="Proteomes" id="UP000012024">
    <property type="component" value="Unassembled WGS sequence"/>
</dbReference>
<name>M7MCL5_9FLAO</name>
<keyword evidence="7" id="KW-0862">Zinc</keyword>
<keyword evidence="4" id="KW-0812">Transmembrane</keyword>
<dbReference type="eggNOG" id="COG1272">
    <property type="taxonomic scope" value="Bacteria"/>
</dbReference>
<evidence type="ECO:0000256" key="4">
    <source>
        <dbReference type="ARBA" id="ARBA00022692"/>
    </source>
</evidence>
<keyword evidence="3" id="KW-1003">Cell membrane</keyword>
<dbReference type="EMBL" id="ANLA01000024">
    <property type="protein sequence ID" value="EMQ93902.1"/>
    <property type="molecule type" value="Genomic_DNA"/>
</dbReference>
<dbReference type="Pfam" id="PF03006">
    <property type="entry name" value="HlyIII"/>
    <property type="match status" value="1"/>
</dbReference>
<comment type="caution">
    <text evidence="8">The sequence shown here is derived from an EMBL/GenBank/DDBJ whole genome shotgun (WGS) entry which is preliminary data.</text>
</comment>
<dbReference type="GeneID" id="98642485"/>
<dbReference type="PANTHER" id="PTHR20855">
    <property type="entry name" value="ADIPOR/PROGESTIN RECEPTOR-RELATED"/>
    <property type="match status" value="1"/>
</dbReference>
<evidence type="ECO:0000313" key="8">
    <source>
        <dbReference type="EMBL" id="EMQ93902.1"/>
    </source>
</evidence>
<dbReference type="PANTHER" id="PTHR20855:SF3">
    <property type="entry name" value="LD03007P"/>
    <property type="match status" value="1"/>
</dbReference>
<comment type="subcellular location">
    <subcellularLocation>
        <location evidence="1">Cell membrane</location>
        <topology evidence="1">Multi-pass membrane protein</topology>
    </subcellularLocation>
</comment>
<organism evidence="8 9">
    <name type="scientific">Xanthomarina gelatinilytica</name>
    <dbReference type="NCBI Taxonomy" id="1137281"/>
    <lineage>
        <taxon>Bacteria</taxon>
        <taxon>Pseudomonadati</taxon>
        <taxon>Bacteroidota</taxon>
        <taxon>Flavobacteriia</taxon>
        <taxon>Flavobacteriales</taxon>
        <taxon>Flavobacteriaceae</taxon>
        <taxon>Xanthomarina</taxon>
    </lineage>
</organism>
<dbReference type="RefSeq" id="WP_007651540.1">
    <property type="nucleotide sequence ID" value="NZ_ANLA01000024.1"/>
</dbReference>
<evidence type="ECO:0000313" key="9">
    <source>
        <dbReference type="Proteomes" id="UP000012024"/>
    </source>
</evidence>
<keyword evidence="5" id="KW-1133">Transmembrane helix</keyword>
<evidence type="ECO:0000256" key="6">
    <source>
        <dbReference type="ARBA" id="ARBA00023136"/>
    </source>
</evidence>
<accession>M7MCL5</accession>
<sequence>MRVQTLFEERLNALTHAVGALMGIVALVLLVVYNSNKTSWSLFSVIVYGLSIIILFSSSTLYHAVQAEKQKHYFRIIDHISIYLLIAGTYTPVALIALEQSKGWPIFWVVWGIALLGLVLKLFFTGRFEVFSVILYLIMGWLIVVDFSNLAQFIGTNGTLLLFAGGLFYTLGIVFYAIHKIPFNHVIWHLFVLGGAICHFLLVFFYVI</sequence>
<evidence type="ECO:0000256" key="5">
    <source>
        <dbReference type="ARBA" id="ARBA00022989"/>
    </source>
</evidence>
<evidence type="ECO:0000256" key="1">
    <source>
        <dbReference type="ARBA" id="ARBA00004651"/>
    </source>
</evidence>
<keyword evidence="6" id="KW-0472">Membrane</keyword>
<gene>
    <name evidence="8" type="ORF">D778_01312</name>
</gene>
<keyword evidence="9" id="KW-1185">Reference proteome</keyword>